<gene>
    <name evidence="1" type="ORF">BN59_00169</name>
</gene>
<dbReference type="InterPro" id="IPR025294">
    <property type="entry name" value="DUF4156"/>
</dbReference>
<dbReference type="Proteomes" id="UP000044071">
    <property type="component" value="Unassembled WGS sequence"/>
</dbReference>
<evidence type="ECO:0008006" key="3">
    <source>
        <dbReference type="Google" id="ProtNLM"/>
    </source>
</evidence>
<dbReference type="STRING" id="1034943.BN59_00169"/>
<dbReference type="Pfam" id="PF13698">
    <property type="entry name" value="DUF4156"/>
    <property type="match status" value="1"/>
</dbReference>
<dbReference type="eggNOG" id="ENOG50316V4">
    <property type="taxonomic scope" value="Bacteria"/>
</dbReference>
<reference evidence="1 2" key="1">
    <citation type="submission" date="2014-06" db="EMBL/GenBank/DDBJ databases">
        <authorList>
            <person name="Urmite Genomes Urmite Genomes"/>
        </authorList>
    </citation>
    <scope>NUCLEOTIDE SEQUENCE [LARGE SCALE GENOMIC DNA]</scope>
</reference>
<dbReference type="PROSITE" id="PS51257">
    <property type="entry name" value="PROKAR_LIPOPROTEIN"/>
    <property type="match status" value="1"/>
</dbReference>
<proteinExistence type="predicted"/>
<dbReference type="RefSeq" id="WP_043872542.1">
    <property type="nucleotide sequence ID" value="NZ_CCVW01000001.1"/>
</dbReference>
<dbReference type="OrthoDB" id="8565002at2"/>
<organism evidence="1 2">
    <name type="scientific">Legionella massiliensis</name>
    <dbReference type="NCBI Taxonomy" id="1034943"/>
    <lineage>
        <taxon>Bacteria</taxon>
        <taxon>Pseudomonadati</taxon>
        <taxon>Pseudomonadota</taxon>
        <taxon>Gammaproteobacteria</taxon>
        <taxon>Legionellales</taxon>
        <taxon>Legionellaceae</taxon>
        <taxon>Legionella</taxon>
    </lineage>
</organism>
<evidence type="ECO:0000313" key="1">
    <source>
        <dbReference type="EMBL" id="CDZ75909.1"/>
    </source>
</evidence>
<keyword evidence="2" id="KW-1185">Reference proteome</keyword>
<dbReference type="EMBL" id="CCSB01000001">
    <property type="protein sequence ID" value="CDZ75909.1"/>
    <property type="molecule type" value="Genomic_DNA"/>
</dbReference>
<accession>A0A078KVZ1</accession>
<name>A0A078KVZ1_9GAMM</name>
<protein>
    <recommendedName>
        <fullName evidence="3">Cytochrome c type biogenesis protein CycH</fullName>
    </recommendedName>
</protein>
<dbReference type="AlphaFoldDB" id="A0A078KVZ1"/>
<sequence length="130" mass="13583">MKKISSSIIMVSVLLGGCASIKLDPQAARVIASPNPAPKACKYVGQVVGNQGNFFTGDWTSNAHLEEGAMNDLKNKASRMGANYIQMINSRAGNTGSASGYNGSFSGHMSQTNVTNIGNAYICPPKTIGL</sequence>
<evidence type="ECO:0000313" key="2">
    <source>
        <dbReference type="Proteomes" id="UP000044071"/>
    </source>
</evidence>